<keyword evidence="1" id="KW-0812">Transmembrane</keyword>
<reference evidence="3" key="2">
    <citation type="submission" date="2008-01" db="EMBL/GenBank/DDBJ databases">
        <title>Distribution of phosphonoacetate hydrolase genes in marine bacteria.</title>
        <authorList>
            <person name="Gilbert J.A."/>
            <person name="Thomas S."/>
            <person name="Cooley N.A."/>
            <person name="McGrath J.W."/>
            <person name="Joint I."/>
            <person name="Quinn J.P."/>
        </authorList>
    </citation>
    <scope>NUCLEOTIDE SEQUENCE</scope>
</reference>
<feature type="transmembrane region" description="Helical" evidence="1">
    <location>
        <begin position="144"/>
        <end position="161"/>
    </location>
</feature>
<name>B1A0M1_UNCXX</name>
<feature type="transmembrane region" description="Helical" evidence="1">
    <location>
        <begin position="30"/>
        <end position="49"/>
    </location>
</feature>
<evidence type="ECO:0000259" key="2">
    <source>
        <dbReference type="Pfam" id="PF00892"/>
    </source>
</evidence>
<dbReference type="SUPFAM" id="SSF103481">
    <property type="entry name" value="Multidrug resistance efflux transporter EmrE"/>
    <property type="match status" value="2"/>
</dbReference>
<feature type="transmembrane region" description="Helical" evidence="1">
    <location>
        <begin position="113"/>
        <end position="132"/>
    </location>
</feature>
<evidence type="ECO:0000313" key="3">
    <source>
        <dbReference type="EMBL" id="ACA21520.1"/>
    </source>
</evidence>
<feature type="transmembrane region" description="Helical" evidence="1">
    <location>
        <begin position="6"/>
        <end position="23"/>
    </location>
</feature>
<evidence type="ECO:0000256" key="1">
    <source>
        <dbReference type="SAM" id="Phobius"/>
    </source>
</evidence>
<feature type="domain" description="EamA" evidence="2">
    <location>
        <begin position="6"/>
        <end position="132"/>
    </location>
</feature>
<feature type="transmembrane region" description="Helical" evidence="1">
    <location>
        <begin position="61"/>
        <end position="78"/>
    </location>
</feature>
<dbReference type="InterPro" id="IPR000620">
    <property type="entry name" value="EamA_dom"/>
</dbReference>
<protein>
    <recommendedName>
        <fullName evidence="2">EamA domain-containing protein</fullName>
    </recommendedName>
</protein>
<dbReference type="PANTHER" id="PTHR22911:SF137">
    <property type="entry name" value="SOLUTE CARRIER FAMILY 35 MEMBER G2-RELATED"/>
    <property type="match status" value="1"/>
</dbReference>
<organism evidence="3">
    <name type="scientific">marine bacterium 01-004080</name>
    <dbReference type="NCBI Taxonomy" id="502026"/>
    <lineage>
        <taxon>Bacteria</taxon>
    </lineage>
</organism>
<dbReference type="EMBL" id="EU410956">
    <property type="protein sequence ID" value="ACA21520.1"/>
    <property type="molecule type" value="Genomic_DNA"/>
</dbReference>
<feature type="transmembrane region" description="Helical" evidence="1">
    <location>
        <begin position="267"/>
        <end position="286"/>
    </location>
</feature>
<proteinExistence type="predicted"/>
<feature type="transmembrane region" description="Helical" evidence="1">
    <location>
        <begin position="214"/>
        <end position="234"/>
    </location>
</feature>
<dbReference type="GO" id="GO:0016020">
    <property type="term" value="C:membrane"/>
    <property type="evidence" value="ECO:0007669"/>
    <property type="project" value="InterPro"/>
</dbReference>
<feature type="transmembrane region" description="Helical" evidence="1">
    <location>
        <begin position="240"/>
        <end position="260"/>
    </location>
</feature>
<reference evidence="3" key="1">
    <citation type="journal article" date="2008" name="Environ. Microbiol.">
        <title>Potential for phosphonoacetate utilization by marine bacteria in temperate coastal waters.</title>
        <authorList>
            <person name="Gilbert J.A."/>
            <person name="Thomas S."/>
            <person name="Cooley N.A."/>
            <person name="Kulakova A."/>
            <person name="Field D."/>
            <person name="Booth T."/>
            <person name="McGrath J.W."/>
            <person name="Quinn J.P."/>
            <person name="Joint I."/>
        </authorList>
    </citation>
    <scope>NUCLEOTIDE SEQUENCE</scope>
</reference>
<feature type="transmembrane region" description="Helical" evidence="1">
    <location>
        <begin position="173"/>
        <end position="193"/>
    </location>
</feature>
<accession>B1A0M1</accession>
<keyword evidence="1" id="KW-0472">Membrane</keyword>
<dbReference type="Pfam" id="PF00892">
    <property type="entry name" value="EamA"/>
    <property type="match status" value="1"/>
</dbReference>
<dbReference type="AlphaFoldDB" id="B1A0M1"/>
<keyword evidence="1" id="KW-1133">Transmembrane helix</keyword>
<sequence length="287" mass="31403">MEPYWTILILISAAIHPLRDLILKGVAHPASCYVGVSLIWVFLAAGHTLAMGQDLSVPRETWPYVVISAIGLTLYYYGTLSALRRGNLSVYYPIIRSSPIAIIAFSWLALNQIYSWLTLLGVSLVLLGSLIIQKSPGRLLDDRKAFTMAVLAMMGSAAYSLSDANAMQQVSPAPFLFYCYILVVPMLAGIRAWEDSHMFAPFLPVVRGWALAPWRIVFAGITSFLSYLFILSAFQLGAEAATVSAVRQASIPVSVILAAFILNEPHFMHRIVWAGLVALGILAITLS</sequence>
<dbReference type="InterPro" id="IPR037185">
    <property type="entry name" value="EmrE-like"/>
</dbReference>
<dbReference type="PANTHER" id="PTHR22911">
    <property type="entry name" value="ACYL-MALONYL CONDENSING ENZYME-RELATED"/>
    <property type="match status" value="1"/>
</dbReference>
<dbReference type="Gene3D" id="1.10.3730.20">
    <property type="match status" value="1"/>
</dbReference>